<organism evidence="2 3">
    <name type="scientific">Runella rosea</name>
    <dbReference type="NCBI Taxonomy" id="2259595"/>
    <lineage>
        <taxon>Bacteria</taxon>
        <taxon>Pseudomonadati</taxon>
        <taxon>Bacteroidota</taxon>
        <taxon>Cytophagia</taxon>
        <taxon>Cytophagales</taxon>
        <taxon>Spirosomataceae</taxon>
        <taxon>Runella</taxon>
    </lineage>
</organism>
<name>A0A344TMU0_9BACT</name>
<evidence type="ECO:0000313" key="2">
    <source>
        <dbReference type="EMBL" id="AXE19961.1"/>
    </source>
</evidence>
<dbReference type="EMBL" id="CP030850">
    <property type="protein sequence ID" value="AXE19961.1"/>
    <property type="molecule type" value="Genomic_DNA"/>
</dbReference>
<feature type="transmembrane region" description="Helical" evidence="1">
    <location>
        <begin position="69"/>
        <end position="89"/>
    </location>
</feature>
<feature type="transmembrane region" description="Helical" evidence="1">
    <location>
        <begin position="130"/>
        <end position="151"/>
    </location>
</feature>
<gene>
    <name evidence="2" type="ORF">DR864_20510</name>
</gene>
<dbReference type="Pfam" id="PF08570">
    <property type="entry name" value="DUF1761"/>
    <property type="match status" value="1"/>
</dbReference>
<accession>A0A344TMU0</accession>
<sequence length="155" mass="16492">MCIFQLYFTIPSNLPTSMKTLRINYMAVFMSAIATFVLGAIWYITFQPQWLALTGLTEDKIQAGGGGSIGYAVSFITYLLGAYAMALLFKSMNISTAQTGALTGALIGALIVGGNIFTNNAYEMKPVELSILNAGFSAVSGAAMGAILGGWRKYT</sequence>
<dbReference type="InterPro" id="IPR013879">
    <property type="entry name" value="DUF1761"/>
</dbReference>
<protein>
    <recommendedName>
        <fullName evidence="4">DUF1761 domain-containing protein</fullName>
    </recommendedName>
</protein>
<keyword evidence="1" id="KW-1133">Transmembrane helix</keyword>
<feature type="transmembrane region" description="Helical" evidence="1">
    <location>
        <begin position="23"/>
        <end position="44"/>
    </location>
</feature>
<evidence type="ECO:0000313" key="3">
    <source>
        <dbReference type="Proteomes" id="UP000251993"/>
    </source>
</evidence>
<reference evidence="2 3" key="1">
    <citation type="submission" date="2018-07" db="EMBL/GenBank/DDBJ databases">
        <title>Genome sequencing of Runella.</title>
        <authorList>
            <person name="Baek M.-G."/>
            <person name="Yi H."/>
        </authorList>
    </citation>
    <scope>NUCLEOTIDE SEQUENCE [LARGE SCALE GENOMIC DNA]</scope>
    <source>
        <strain evidence="2 3">HYN0085</strain>
    </source>
</reference>
<dbReference type="OrthoDB" id="333057at2"/>
<keyword evidence="3" id="KW-1185">Reference proteome</keyword>
<evidence type="ECO:0008006" key="4">
    <source>
        <dbReference type="Google" id="ProtNLM"/>
    </source>
</evidence>
<feature type="transmembrane region" description="Helical" evidence="1">
    <location>
        <begin position="101"/>
        <end position="118"/>
    </location>
</feature>
<dbReference type="AlphaFoldDB" id="A0A344TMU0"/>
<dbReference type="Proteomes" id="UP000251993">
    <property type="component" value="Chromosome"/>
</dbReference>
<dbReference type="KEGG" id="run:DR864_20510"/>
<keyword evidence="1" id="KW-0812">Transmembrane</keyword>
<evidence type="ECO:0000256" key="1">
    <source>
        <dbReference type="SAM" id="Phobius"/>
    </source>
</evidence>
<keyword evidence="1" id="KW-0472">Membrane</keyword>
<proteinExistence type="predicted"/>